<dbReference type="OrthoDB" id="9776822at2"/>
<evidence type="ECO:0000313" key="6">
    <source>
        <dbReference type="Proteomes" id="UP000184144"/>
    </source>
</evidence>
<keyword evidence="2" id="KW-0808">Transferase</keyword>
<proteinExistence type="inferred from homology"/>
<dbReference type="SUPFAM" id="SSF53613">
    <property type="entry name" value="Ribokinase-like"/>
    <property type="match status" value="1"/>
</dbReference>
<dbReference type="Pfam" id="PF00294">
    <property type="entry name" value="PfkB"/>
    <property type="match status" value="1"/>
</dbReference>
<dbReference type="PANTHER" id="PTHR43085">
    <property type="entry name" value="HEXOKINASE FAMILY MEMBER"/>
    <property type="match status" value="1"/>
</dbReference>
<dbReference type="GO" id="GO:0019698">
    <property type="term" value="P:D-galacturonate catabolic process"/>
    <property type="evidence" value="ECO:0007669"/>
    <property type="project" value="TreeGrafter"/>
</dbReference>
<evidence type="ECO:0000256" key="3">
    <source>
        <dbReference type="ARBA" id="ARBA00022777"/>
    </source>
</evidence>
<name>A0A1M4X5R5_9RHOB</name>
<dbReference type="GO" id="GO:0005829">
    <property type="term" value="C:cytosol"/>
    <property type="evidence" value="ECO:0007669"/>
    <property type="project" value="TreeGrafter"/>
</dbReference>
<accession>A0A1M4X5R5</accession>
<gene>
    <name evidence="5" type="ORF">SAMN05444273_10347</name>
</gene>
<dbReference type="PANTHER" id="PTHR43085:SF15">
    <property type="entry name" value="2-DEHYDRO-3-DEOXYGLUCONOKINASE"/>
    <property type="match status" value="1"/>
</dbReference>
<evidence type="ECO:0000313" key="5">
    <source>
        <dbReference type="EMBL" id="SHE88777.1"/>
    </source>
</evidence>
<dbReference type="GO" id="GO:0008673">
    <property type="term" value="F:2-dehydro-3-deoxygluconokinase activity"/>
    <property type="evidence" value="ECO:0007669"/>
    <property type="project" value="TreeGrafter"/>
</dbReference>
<feature type="domain" description="Carbohydrate kinase PfkB" evidence="4">
    <location>
        <begin position="18"/>
        <end position="309"/>
    </location>
</feature>
<dbReference type="STRING" id="1486859.SAMN05444273_10347"/>
<evidence type="ECO:0000259" key="4">
    <source>
        <dbReference type="Pfam" id="PF00294"/>
    </source>
</evidence>
<keyword evidence="3 5" id="KW-0418">Kinase</keyword>
<dbReference type="GO" id="GO:0006974">
    <property type="term" value="P:DNA damage response"/>
    <property type="evidence" value="ECO:0007669"/>
    <property type="project" value="TreeGrafter"/>
</dbReference>
<sequence>MTPPSPSHQILNKLDRFLSIGECMVEMAPAELAGDFHMGFAGDTFNTAWYLRALRPDVATRYFSRVGTDAVSQSMLDMMSGAGVDTSFIKQDPKRSVGLYLISLKNGERSFSYWRDQSAARTLADDTAQLTNAMQDANLIYFSGITLAILDTHGRKALLNALETARAKGKTIAFDSNLRPRLWNSTSEMTATVMQAAAVSDIILPSYDDEADFFGDANIDATGTRYLNAGAKTIVIKNGSGAIHYIHDGLSHHIEPPSISNIIDTTSAGDSFNAGFFAALDQTTTMEDKILFASKIAGQVIGRKGALVPLDPTKFAI</sequence>
<dbReference type="InterPro" id="IPR011611">
    <property type="entry name" value="PfkB_dom"/>
</dbReference>
<protein>
    <submittedName>
        <fullName evidence="5">2-keto-3-deoxygluconate kinase</fullName>
    </submittedName>
</protein>
<dbReference type="GO" id="GO:0042840">
    <property type="term" value="P:D-glucuronate catabolic process"/>
    <property type="evidence" value="ECO:0007669"/>
    <property type="project" value="TreeGrafter"/>
</dbReference>
<evidence type="ECO:0000256" key="1">
    <source>
        <dbReference type="ARBA" id="ARBA00010688"/>
    </source>
</evidence>
<dbReference type="RefSeq" id="WP_073141873.1">
    <property type="nucleotide sequence ID" value="NZ_FQUV01000003.1"/>
</dbReference>
<dbReference type="EMBL" id="FQUV01000003">
    <property type="protein sequence ID" value="SHE88777.1"/>
    <property type="molecule type" value="Genomic_DNA"/>
</dbReference>
<comment type="similarity">
    <text evidence="1">Belongs to the carbohydrate kinase PfkB family.</text>
</comment>
<dbReference type="Proteomes" id="UP000184144">
    <property type="component" value="Unassembled WGS sequence"/>
</dbReference>
<organism evidence="5 6">
    <name type="scientific">Litoreibacter ascidiaceicola</name>
    <dbReference type="NCBI Taxonomy" id="1486859"/>
    <lineage>
        <taxon>Bacteria</taxon>
        <taxon>Pseudomonadati</taxon>
        <taxon>Pseudomonadota</taxon>
        <taxon>Alphaproteobacteria</taxon>
        <taxon>Rhodobacterales</taxon>
        <taxon>Roseobacteraceae</taxon>
        <taxon>Litoreibacter</taxon>
    </lineage>
</organism>
<evidence type="ECO:0000256" key="2">
    <source>
        <dbReference type="ARBA" id="ARBA00022679"/>
    </source>
</evidence>
<dbReference type="AlphaFoldDB" id="A0A1M4X5R5"/>
<reference evidence="6" key="1">
    <citation type="submission" date="2016-11" db="EMBL/GenBank/DDBJ databases">
        <authorList>
            <person name="Varghese N."/>
            <person name="Submissions S."/>
        </authorList>
    </citation>
    <scope>NUCLEOTIDE SEQUENCE [LARGE SCALE GENOMIC DNA]</scope>
    <source>
        <strain evidence="6">DSM 100566</strain>
    </source>
</reference>
<keyword evidence="6" id="KW-1185">Reference proteome</keyword>
<dbReference type="CDD" id="cd01166">
    <property type="entry name" value="KdgK"/>
    <property type="match status" value="1"/>
</dbReference>
<dbReference type="InterPro" id="IPR029056">
    <property type="entry name" value="Ribokinase-like"/>
</dbReference>
<dbReference type="Gene3D" id="3.40.1190.20">
    <property type="match status" value="1"/>
</dbReference>
<dbReference type="InterPro" id="IPR050306">
    <property type="entry name" value="PfkB_Carbo_kinase"/>
</dbReference>